<evidence type="ECO:0000256" key="7">
    <source>
        <dbReference type="ARBA" id="ARBA00023136"/>
    </source>
</evidence>
<evidence type="ECO:0000256" key="4">
    <source>
        <dbReference type="ARBA" id="ARBA00022452"/>
    </source>
</evidence>
<keyword evidence="3 10" id="KW-0813">Transport</keyword>
<accession>A0A840XWG6</accession>
<comment type="subcellular location">
    <subcellularLocation>
        <location evidence="1 10">Cell outer membrane</location>
        <topology evidence="1 10">Multi-pass membrane protein</topology>
    </subcellularLocation>
</comment>
<dbReference type="InterPro" id="IPR012910">
    <property type="entry name" value="Plug_dom"/>
</dbReference>
<dbReference type="InterPro" id="IPR037066">
    <property type="entry name" value="Plug_dom_sf"/>
</dbReference>
<evidence type="ECO:0000256" key="1">
    <source>
        <dbReference type="ARBA" id="ARBA00004571"/>
    </source>
</evidence>
<dbReference type="AlphaFoldDB" id="A0A840XWG6"/>
<feature type="chain" id="PRO_5032716403" evidence="12">
    <location>
        <begin position="34"/>
        <end position="753"/>
    </location>
</feature>
<keyword evidence="4 10" id="KW-1134">Transmembrane beta strand</keyword>
<keyword evidence="8 15" id="KW-0675">Receptor</keyword>
<evidence type="ECO:0000256" key="9">
    <source>
        <dbReference type="ARBA" id="ARBA00023237"/>
    </source>
</evidence>
<dbReference type="GO" id="GO:0015891">
    <property type="term" value="P:siderophore transport"/>
    <property type="evidence" value="ECO:0007669"/>
    <property type="project" value="InterPro"/>
</dbReference>
<dbReference type="Gene3D" id="2.40.170.20">
    <property type="entry name" value="TonB-dependent receptor, beta-barrel domain"/>
    <property type="match status" value="1"/>
</dbReference>
<proteinExistence type="inferred from homology"/>
<evidence type="ECO:0000256" key="8">
    <source>
        <dbReference type="ARBA" id="ARBA00023170"/>
    </source>
</evidence>
<dbReference type="PROSITE" id="PS52016">
    <property type="entry name" value="TONB_DEPENDENT_REC_3"/>
    <property type="match status" value="1"/>
</dbReference>
<evidence type="ECO:0000259" key="14">
    <source>
        <dbReference type="Pfam" id="PF07715"/>
    </source>
</evidence>
<evidence type="ECO:0000256" key="10">
    <source>
        <dbReference type="PROSITE-ProRule" id="PRU01360"/>
    </source>
</evidence>
<evidence type="ECO:0000256" key="12">
    <source>
        <dbReference type="SAM" id="SignalP"/>
    </source>
</evidence>
<dbReference type="GO" id="GO:0015344">
    <property type="term" value="F:siderophore uptake transmembrane transporter activity"/>
    <property type="evidence" value="ECO:0007669"/>
    <property type="project" value="TreeGrafter"/>
</dbReference>
<dbReference type="SUPFAM" id="SSF56935">
    <property type="entry name" value="Porins"/>
    <property type="match status" value="1"/>
</dbReference>
<dbReference type="Pfam" id="PF07715">
    <property type="entry name" value="Plug"/>
    <property type="match status" value="1"/>
</dbReference>
<evidence type="ECO:0000256" key="6">
    <source>
        <dbReference type="ARBA" id="ARBA00023077"/>
    </source>
</evidence>
<evidence type="ECO:0000313" key="16">
    <source>
        <dbReference type="Proteomes" id="UP000580654"/>
    </source>
</evidence>
<evidence type="ECO:0000256" key="11">
    <source>
        <dbReference type="RuleBase" id="RU003357"/>
    </source>
</evidence>
<evidence type="ECO:0000259" key="13">
    <source>
        <dbReference type="Pfam" id="PF00593"/>
    </source>
</evidence>
<dbReference type="PANTHER" id="PTHR32552:SF83">
    <property type="entry name" value="BLR3904 PROTEIN"/>
    <property type="match status" value="1"/>
</dbReference>
<dbReference type="InterPro" id="IPR010105">
    <property type="entry name" value="TonB_sidphr_rcpt"/>
</dbReference>
<dbReference type="RefSeq" id="WP_184512958.1">
    <property type="nucleotide sequence ID" value="NZ_JACIJD010000001.1"/>
</dbReference>
<dbReference type="GO" id="GO:0009279">
    <property type="term" value="C:cell outer membrane"/>
    <property type="evidence" value="ECO:0007669"/>
    <property type="project" value="UniProtKB-SubCell"/>
</dbReference>
<feature type="domain" description="TonB-dependent receptor plug" evidence="14">
    <location>
        <begin position="74"/>
        <end position="173"/>
    </location>
</feature>
<comment type="caution">
    <text evidence="15">The sequence shown here is derived from an EMBL/GenBank/DDBJ whole genome shotgun (WGS) entry which is preliminary data.</text>
</comment>
<keyword evidence="6 11" id="KW-0798">TonB box</keyword>
<keyword evidence="9 10" id="KW-0998">Cell outer membrane</keyword>
<name>A0A840XWG6_9PROT</name>
<dbReference type="PANTHER" id="PTHR32552">
    <property type="entry name" value="FERRICHROME IRON RECEPTOR-RELATED"/>
    <property type="match status" value="1"/>
</dbReference>
<comment type="similarity">
    <text evidence="2 10 11">Belongs to the TonB-dependent receptor family.</text>
</comment>
<dbReference type="CDD" id="cd01347">
    <property type="entry name" value="ligand_gated_channel"/>
    <property type="match status" value="1"/>
</dbReference>
<evidence type="ECO:0000313" key="15">
    <source>
        <dbReference type="EMBL" id="MBB5692226.1"/>
    </source>
</evidence>
<dbReference type="GO" id="GO:0038023">
    <property type="term" value="F:signaling receptor activity"/>
    <property type="evidence" value="ECO:0007669"/>
    <property type="project" value="InterPro"/>
</dbReference>
<keyword evidence="16" id="KW-1185">Reference proteome</keyword>
<feature type="signal peptide" evidence="12">
    <location>
        <begin position="1"/>
        <end position="33"/>
    </location>
</feature>
<dbReference type="EMBL" id="JACIJD010000001">
    <property type="protein sequence ID" value="MBB5692226.1"/>
    <property type="molecule type" value="Genomic_DNA"/>
</dbReference>
<dbReference type="InterPro" id="IPR000531">
    <property type="entry name" value="Beta-barrel_TonB"/>
</dbReference>
<dbReference type="Proteomes" id="UP000580654">
    <property type="component" value="Unassembled WGS sequence"/>
</dbReference>
<dbReference type="Pfam" id="PF00593">
    <property type="entry name" value="TonB_dep_Rec_b-barrel"/>
    <property type="match status" value="1"/>
</dbReference>
<evidence type="ECO:0000256" key="2">
    <source>
        <dbReference type="ARBA" id="ARBA00009810"/>
    </source>
</evidence>
<dbReference type="InterPro" id="IPR036942">
    <property type="entry name" value="Beta-barrel_TonB_sf"/>
</dbReference>
<organism evidence="15 16">
    <name type="scientific">Muricoccus pecuniae</name>
    <dbReference type="NCBI Taxonomy" id="693023"/>
    <lineage>
        <taxon>Bacteria</taxon>
        <taxon>Pseudomonadati</taxon>
        <taxon>Pseudomonadota</taxon>
        <taxon>Alphaproteobacteria</taxon>
        <taxon>Acetobacterales</taxon>
        <taxon>Roseomonadaceae</taxon>
        <taxon>Muricoccus</taxon>
    </lineage>
</organism>
<gene>
    <name evidence="15" type="ORF">FHS87_000237</name>
</gene>
<sequence>MSRVNNRSLSPPNAALVAGLSLGAAMVGDLAFAQAPTLADASTPVAVPEVAVTGERPANQLQAPTGNPRLPNSIQDTPQTINVVPQEVLREQTVTTLEQALRNVPGITSTIGEGNGGVTGDQFRIRGFSSQNDVLVDGLRDFGSYQRDAFTYEDVQVLKGASGFAFGTSAIGGGINVNSKVPGLENRYGATATGGMGPFARFTADINQRISETAAIRLNVMGQSSSLVDKDGIDTRRWGVAPSIAFGLGTPTTFTVEYLHYEDRHTIDGGMPVVYRGLNAIGRPASEYGVRRSNWYGVQNDEDEVTVDRLTARFAHRFGDWLTISNDTRLTRVDRDTALTPVNCATSNVSLAAYNASCSGQFFRGLNPTLAYTGGASAPYNQVNEAIQNLTTALARFRTGPVRHELTAGVDIARETVHRTAYPYVPTRPNVTLLDPSTNNSLLLATGAANNERKTESTNLGLFVNERLYLTNQLSVFGGFRWTNYDLDYRAGTPGAAFAQDFKIHDSFWDPRAGVIWEPTRDQTYYYSYSTSTTPPGTFFTTFPAAAVNFDRNLEPERNTNHEIGAKVSLLDSRLGLNAALFHAEKGNAFVQDADDPTAVIATGDRQRIRGVELGITGRITPEWNINAAYTHLDSETTRSLTANIVGKRVQYVPKHSASLWTTYDIARDTPLNVTLGGGIVWRSQVFLDTANTAEVPSNFSLDALVQHKVNQNLTVRVNGYNLTNRTNYDGFFGNRAIVAAGRTVLVSVAAEF</sequence>
<dbReference type="InterPro" id="IPR039426">
    <property type="entry name" value="TonB-dep_rcpt-like"/>
</dbReference>
<dbReference type="NCBIfam" id="TIGR01783">
    <property type="entry name" value="TonB-siderophor"/>
    <property type="match status" value="1"/>
</dbReference>
<dbReference type="Gene3D" id="2.170.130.10">
    <property type="entry name" value="TonB-dependent receptor, plug domain"/>
    <property type="match status" value="1"/>
</dbReference>
<feature type="domain" description="TonB-dependent receptor-like beta-barrel" evidence="13">
    <location>
        <begin position="249"/>
        <end position="723"/>
    </location>
</feature>
<keyword evidence="7 10" id="KW-0472">Membrane</keyword>
<protein>
    <submittedName>
        <fullName evidence="15">Catecholate siderophore receptor</fullName>
    </submittedName>
</protein>
<evidence type="ECO:0000256" key="5">
    <source>
        <dbReference type="ARBA" id="ARBA00022692"/>
    </source>
</evidence>
<reference evidence="15 16" key="1">
    <citation type="submission" date="2020-08" db="EMBL/GenBank/DDBJ databases">
        <title>Genomic Encyclopedia of Type Strains, Phase IV (KMG-IV): sequencing the most valuable type-strain genomes for metagenomic binning, comparative biology and taxonomic classification.</title>
        <authorList>
            <person name="Goeker M."/>
        </authorList>
    </citation>
    <scope>NUCLEOTIDE SEQUENCE [LARGE SCALE GENOMIC DNA]</scope>
    <source>
        <strain evidence="15 16">DSM 25622</strain>
    </source>
</reference>
<keyword evidence="5 10" id="KW-0812">Transmembrane</keyword>
<evidence type="ECO:0000256" key="3">
    <source>
        <dbReference type="ARBA" id="ARBA00022448"/>
    </source>
</evidence>
<keyword evidence="12" id="KW-0732">Signal</keyword>